<evidence type="ECO:0000256" key="1">
    <source>
        <dbReference type="ARBA" id="ARBA00001913"/>
    </source>
</evidence>
<evidence type="ECO:0000259" key="7">
    <source>
        <dbReference type="SMART" id="SM00235"/>
    </source>
</evidence>
<dbReference type="InterPro" id="IPR011049">
    <property type="entry name" value="Serralysin-like_metalloprot_C"/>
</dbReference>
<dbReference type="SMART" id="SM00235">
    <property type="entry name" value="ZnMc"/>
    <property type="match status" value="1"/>
</dbReference>
<dbReference type="Gene3D" id="3.40.390.10">
    <property type="entry name" value="Collagenase (Catalytic Domain)"/>
    <property type="match status" value="1"/>
</dbReference>
<dbReference type="InterPro" id="IPR050557">
    <property type="entry name" value="RTX_toxin/Mannuronan_C5-epim"/>
</dbReference>
<dbReference type="PROSITE" id="PS00330">
    <property type="entry name" value="HEMOLYSIN_CALCIUM"/>
    <property type="match status" value="1"/>
</dbReference>
<dbReference type="Gene3D" id="2.150.10.10">
    <property type="entry name" value="Serralysin-like metalloprotease, C-terminal"/>
    <property type="match status" value="3"/>
</dbReference>
<comment type="caution">
    <text evidence="8">The sequence shown here is derived from an EMBL/GenBank/DDBJ whole genome shotgun (WGS) entry which is preliminary data.</text>
</comment>
<evidence type="ECO:0000256" key="2">
    <source>
        <dbReference type="ARBA" id="ARBA00004613"/>
    </source>
</evidence>
<comment type="cofactor">
    <cofactor evidence="1">
        <name>Ca(2+)</name>
        <dbReference type="ChEBI" id="CHEBI:29108"/>
    </cofactor>
</comment>
<dbReference type="GO" id="GO:0008237">
    <property type="term" value="F:metallopeptidase activity"/>
    <property type="evidence" value="ECO:0007669"/>
    <property type="project" value="InterPro"/>
</dbReference>
<feature type="domain" description="Peptidase metallopeptidase" evidence="7">
    <location>
        <begin position="163"/>
        <end position="330"/>
    </location>
</feature>
<sequence>MPTETTDAPSGISTPYSMDVGDVFFGEISFVGDTDWIAVDFIAGRTYIIDILGQTSDGDGDFDVTDDRLYDTWLTLYDASGTVLASDDDSGEGVLDAQISFTPTYTGTYYISAESYPDPNAFVSTGTYIVELASPAPPTSPVGTLDELADYLTEGYWNDQGNPPRQWFDLAGTTDITVDLTGLGADSVQLARWALEAWEMVADIDFEVVESGADITFTEINDNSVPNSQDLPHTTVSYDTFFETWAVLTSATVNIPSDLLDDRGTTIESYSFSTYVHEIGHALGLGHPGDYNDVVEYGWDETFANDSYQVSVMSYFSQTDNTWLNASYGEPVSPMLADVVAIQDLYNAPDSSSATAGNTVWGANSNLGNYLDDLFAAALYGNTVAGVYDGGNFAFTIYDRDGVDRIDLSPLSEDNRVDLRDGEVSDIAGLIGNVGIARDTIIEGLISGSGHDTITGNDANNWIEGQAGNDYINGGIGVDTLIGGDGEDVIDGGLSPTDLRDVIYCGTGNDSADGGSGNDELRGDDGNDTLTGGDGADTVLGGRDDDLLTGQAWGDLLFGGDGNDFINGGYGYDRVNGGDGADRFFHLGVSGHGSDWIQDYDATEGDVLVFGGSGSADQFQVNYANTLLAGDMWTEEAFVIYRPTGQILWALVDGAAQDSITLMIAGSEYDLLA</sequence>
<dbReference type="EMBL" id="WWEN01000002">
    <property type="protein sequence ID" value="MYM54268.1"/>
    <property type="molecule type" value="Genomic_DNA"/>
</dbReference>
<dbReference type="InterPro" id="IPR018511">
    <property type="entry name" value="Hemolysin-typ_Ca-bd_CS"/>
</dbReference>
<evidence type="ECO:0000256" key="5">
    <source>
        <dbReference type="ARBA" id="ARBA00022737"/>
    </source>
</evidence>
<dbReference type="Pfam" id="PF04151">
    <property type="entry name" value="PPC"/>
    <property type="match status" value="1"/>
</dbReference>
<keyword evidence="5" id="KW-0677">Repeat</keyword>
<comment type="subcellular location">
    <subcellularLocation>
        <location evidence="2">Secreted</location>
    </subcellularLocation>
</comment>
<feature type="region of interest" description="Disordered" evidence="6">
    <location>
        <begin position="509"/>
        <end position="536"/>
    </location>
</feature>
<accession>A0A6L8LEB7</accession>
<dbReference type="Proteomes" id="UP000479043">
    <property type="component" value="Unassembled WGS sequence"/>
</dbReference>
<evidence type="ECO:0000313" key="9">
    <source>
        <dbReference type="Proteomes" id="UP000479043"/>
    </source>
</evidence>
<dbReference type="Pfam" id="PF00353">
    <property type="entry name" value="HemolysinCabind"/>
    <property type="match status" value="3"/>
</dbReference>
<keyword evidence="9" id="KW-1185">Reference proteome</keyword>
<protein>
    <recommendedName>
        <fullName evidence="7">Peptidase metallopeptidase domain-containing protein</fullName>
    </recommendedName>
</protein>
<dbReference type="InterPro" id="IPR001343">
    <property type="entry name" value="Hemolysn_Ca-bd"/>
</dbReference>
<dbReference type="GO" id="GO:0006508">
    <property type="term" value="P:proteolysis"/>
    <property type="evidence" value="ECO:0007669"/>
    <property type="project" value="InterPro"/>
</dbReference>
<evidence type="ECO:0000313" key="8">
    <source>
        <dbReference type="EMBL" id="MYM54268.1"/>
    </source>
</evidence>
<reference evidence="8 9" key="1">
    <citation type="submission" date="2020-01" db="EMBL/GenBank/DDBJ databases">
        <authorList>
            <person name="Chen S."/>
        </authorList>
    </citation>
    <scope>NUCLEOTIDE SEQUENCE [LARGE SCALE GENOMIC DNA]</scope>
    <source>
        <strain evidence="8 9">GS-10</strain>
    </source>
</reference>
<comment type="similarity">
    <text evidence="3">Belongs to the peptidase M10B family.</text>
</comment>
<dbReference type="InterPro" id="IPR007280">
    <property type="entry name" value="Peptidase_C_arc/bac"/>
</dbReference>
<dbReference type="GO" id="GO:0008270">
    <property type="term" value="F:zinc ion binding"/>
    <property type="evidence" value="ECO:0007669"/>
    <property type="project" value="InterPro"/>
</dbReference>
<dbReference type="GO" id="GO:0005615">
    <property type="term" value="C:extracellular space"/>
    <property type="evidence" value="ECO:0007669"/>
    <property type="project" value="InterPro"/>
</dbReference>
<organism evidence="8 9">
    <name type="scientific">Thalassovita mangrovi</name>
    <dbReference type="NCBI Taxonomy" id="2692236"/>
    <lineage>
        <taxon>Bacteria</taxon>
        <taxon>Pseudomonadati</taxon>
        <taxon>Pseudomonadota</taxon>
        <taxon>Alphaproteobacteria</taxon>
        <taxon>Rhodobacterales</taxon>
        <taxon>Roseobacteraceae</taxon>
        <taxon>Thalassovita</taxon>
    </lineage>
</organism>
<dbReference type="Pfam" id="PF08548">
    <property type="entry name" value="Peptidase_M10_C"/>
    <property type="match status" value="1"/>
</dbReference>
<dbReference type="InterPro" id="IPR034033">
    <property type="entry name" value="Serralysin-like"/>
</dbReference>
<dbReference type="PRINTS" id="PR00313">
    <property type="entry name" value="CABNDNGRPT"/>
</dbReference>
<proteinExistence type="inferred from homology"/>
<dbReference type="SUPFAM" id="SSF51120">
    <property type="entry name" value="beta-Roll"/>
    <property type="match status" value="2"/>
</dbReference>
<dbReference type="CDD" id="cd04277">
    <property type="entry name" value="ZnMc_serralysin_like"/>
    <property type="match status" value="1"/>
</dbReference>
<dbReference type="Gene3D" id="2.60.120.380">
    <property type="match status" value="1"/>
</dbReference>
<dbReference type="InterPro" id="IPR013858">
    <property type="entry name" value="Peptidase_M10B_C"/>
</dbReference>
<dbReference type="AlphaFoldDB" id="A0A6L8LEB7"/>
<dbReference type="GO" id="GO:0005509">
    <property type="term" value="F:calcium ion binding"/>
    <property type="evidence" value="ECO:0007669"/>
    <property type="project" value="InterPro"/>
</dbReference>
<dbReference type="InterPro" id="IPR006026">
    <property type="entry name" value="Peptidase_Metallo"/>
</dbReference>
<dbReference type="SUPFAM" id="SSF55486">
    <property type="entry name" value="Metalloproteases ('zincins'), catalytic domain"/>
    <property type="match status" value="1"/>
</dbReference>
<dbReference type="InterPro" id="IPR024079">
    <property type="entry name" value="MetalloPept_cat_dom_sf"/>
</dbReference>
<gene>
    <name evidence="8" type="ORF">GR167_03050</name>
</gene>
<evidence type="ECO:0000256" key="4">
    <source>
        <dbReference type="ARBA" id="ARBA00022525"/>
    </source>
</evidence>
<dbReference type="RefSeq" id="WP_160971978.1">
    <property type="nucleotide sequence ID" value="NZ_WWEN01000002.1"/>
</dbReference>
<dbReference type="PANTHER" id="PTHR38340:SF1">
    <property type="entry name" value="S-LAYER PROTEIN"/>
    <property type="match status" value="1"/>
</dbReference>
<keyword evidence="4" id="KW-0964">Secreted</keyword>
<evidence type="ECO:0000256" key="6">
    <source>
        <dbReference type="SAM" id="MobiDB-lite"/>
    </source>
</evidence>
<name>A0A6L8LEB7_9RHOB</name>
<dbReference type="PANTHER" id="PTHR38340">
    <property type="entry name" value="S-LAYER PROTEIN"/>
    <property type="match status" value="1"/>
</dbReference>
<evidence type="ECO:0000256" key="3">
    <source>
        <dbReference type="ARBA" id="ARBA00009490"/>
    </source>
</evidence>